<dbReference type="Pfam" id="PF00078">
    <property type="entry name" value="RVT_1"/>
    <property type="match status" value="1"/>
</dbReference>
<evidence type="ECO:0000259" key="10">
    <source>
        <dbReference type="PROSITE" id="PS50878"/>
    </source>
</evidence>
<keyword evidence="3" id="KW-0548">Nucleotidyltransferase</keyword>
<comment type="similarity">
    <text evidence="8">Belongs to the bacterial reverse transcriptase family.</text>
</comment>
<comment type="catalytic activity">
    <reaction evidence="9">
        <text>DNA(n) + a 2'-deoxyribonucleoside 5'-triphosphate = DNA(n+1) + diphosphate</text>
        <dbReference type="Rhea" id="RHEA:22508"/>
        <dbReference type="Rhea" id="RHEA-COMP:17339"/>
        <dbReference type="Rhea" id="RHEA-COMP:17340"/>
        <dbReference type="ChEBI" id="CHEBI:33019"/>
        <dbReference type="ChEBI" id="CHEBI:61560"/>
        <dbReference type="ChEBI" id="CHEBI:173112"/>
        <dbReference type="EC" id="2.7.7.49"/>
    </reaction>
</comment>
<keyword evidence="6" id="KW-0695">RNA-directed DNA polymerase</keyword>
<keyword evidence="4" id="KW-0479">Metal-binding</keyword>
<proteinExistence type="inferred from homology"/>
<comment type="caution">
    <text evidence="11">The sequence shown here is derived from an EMBL/GenBank/DDBJ whole genome shotgun (WGS) entry which is preliminary data.</text>
</comment>
<name>A0ABR4UQV3_9FLAO</name>
<accession>A0ABR4UQV3</accession>
<dbReference type="PRINTS" id="PR00866">
    <property type="entry name" value="RNADNAPOLMS"/>
</dbReference>
<evidence type="ECO:0000256" key="7">
    <source>
        <dbReference type="ARBA" id="ARBA00023118"/>
    </source>
</evidence>
<dbReference type="PANTHER" id="PTHR34047:SF7">
    <property type="entry name" value="RNA-DIRECTED DNA POLYMERASE"/>
    <property type="match status" value="1"/>
</dbReference>
<evidence type="ECO:0000256" key="3">
    <source>
        <dbReference type="ARBA" id="ARBA00022695"/>
    </source>
</evidence>
<dbReference type="PANTHER" id="PTHR34047">
    <property type="entry name" value="NUCLEAR INTRON MATURASE 1, MITOCHONDRIAL-RELATED"/>
    <property type="match status" value="1"/>
</dbReference>
<dbReference type="CDD" id="cd03487">
    <property type="entry name" value="RT_Bac_retron_II"/>
    <property type="match status" value="1"/>
</dbReference>
<evidence type="ECO:0000256" key="5">
    <source>
        <dbReference type="ARBA" id="ARBA00022842"/>
    </source>
</evidence>
<evidence type="ECO:0000256" key="9">
    <source>
        <dbReference type="ARBA" id="ARBA00048173"/>
    </source>
</evidence>
<dbReference type="SUPFAM" id="SSF56672">
    <property type="entry name" value="DNA/RNA polymerases"/>
    <property type="match status" value="1"/>
</dbReference>
<gene>
    <name evidence="11" type="ORF">IW16_09235</name>
</gene>
<evidence type="ECO:0000256" key="6">
    <source>
        <dbReference type="ARBA" id="ARBA00022918"/>
    </source>
</evidence>
<dbReference type="EC" id="2.7.7.49" evidence="1"/>
<dbReference type="Proteomes" id="UP000028719">
    <property type="component" value="Unassembled WGS sequence"/>
</dbReference>
<dbReference type="InterPro" id="IPR000123">
    <property type="entry name" value="Reverse_transcriptase_msDNA"/>
</dbReference>
<keyword evidence="7" id="KW-0051">Antiviral defense</keyword>
<evidence type="ECO:0000256" key="1">
    <source>
        <dbReference type="ARBA" id="ARBA00012493"/>
    </source>
</evidence>
<dbReference type="EMBL" id="JPRI01000002">
    <property type="protein sequence ID" value="KFF27396.1"/>
    <property type="molecule type" value="Genomic_DNA"/>
</dbReference>
<dbReference type="InterPro" id="IPR000477">
    <property type="entry name" value="RT_dom"/>
</dbReference>
<sequence length="350" mass="40847">MTKKEILREWRLYFENRQVRKDIYEKYIVYIGVLLENNVPIIFNFDHLCLLLGRSNEYLSSVINCSSNHFRDFEIKKRSGGHRAITAPYPALMEMQYWIYNNILKAIPINSSAHGFTHKKSIITNSNIHKGQKELLKLDLKNFFPSISINRIIYIFKQLGYPNNIAFYLSSICCYDNFLPQGAPTSPILSNIVSRKLDKRLITLAKKFALKYTRYADDLTFSGDIIPAKFIDYVTAIVCDEGFEVNINKTRLYKSKGKRIVTGISVSGDVIKVPRDYKRKLKLELHFIKKYGLESHIAKKKIRKYNYLFSLVGKVNFWLSVEPKNQEALDYQILLNEYVKKIQQPLDITL</sequence>
<protein>
    <recommendedName>
        <fullName evidence="1">RNA-directed DNA polymerase</fullName>
        <ecNumber evidence="1">2.7.7.49</ecNumber>
    </recommendedName>
</protein>
<dbReference type="InterPro" id="IPR043502">
    <property type="entry name" value="DNA/RNA_pol_sf"/>
</dbReference>
<keyword evidence="12" id="KW-1185">Reference proteome</keyword>
<evidence type="ECO:0000256" key="2">
    <source>
        <dbReference type="ARBA" id="ARBA00022679"/>
    </source>
</evidence>
<dbReference type="PROSITE" id="PS50878">
    <property type="entry name" value="RT_POL"/>
    <property type="match status" value="1"/>
</dbReference>
<dbReference type="InterPro" id="IPR051083">
    <property type="entry name" value="GrpII_Intron_Splice-Mob/Def"/>
</dbReference>
<evidence type="ECO:0000256" key="4">
    <source>
        <dbReference type="ARBA" id="ARBA00022723"/>
    </source>
</evidence>
<organism evidence="11 12">
    <name type="scientific">Chryseobacterium vrystaatense</name>
    <dbReference type="NCBI Taxonomy" id="307480"/>
    <lineage>
        <taxon>Bacteria</taxon>
        <taxon>Pseudomonadati</taxon>
        <taxon>Bacteroidota</taxon>
        <taxon>Flavobacteriia</taxon>
        <taxon>Flavobacteriales</taxon>
        <taxon>Weeksellaceae</taxon>
        <taxon>Chryseobacterium group</taxon>
        <taxon>Chryseobacterium</taxon>
    </lineage>
</organism>
<evidence type="ECO:0000313" key="12">
    <source>
        <dbReference type="Proteomes" id="UP000028719"/>
    </source>
</evidence>
<keyword evidence="2" id="KW-0808">Transferase</keyword>
<evidence type="ECO:0000256" key="8">
    <source>
        <dbReference type="ARBA" id="ARBA00034120"/>
    </source>
</evidence>
<evidence type="ECO:0000313" key="11">
    <source>
        <dbReference type="EMBL" id="KFF27396.1"/>
    </source>
</evidence>
<feature type="domain" description="Reverse transcriptase" evidence="10">
    <location>
        <begin position="1"/>
        <end position="266"/>
    </location>
</feature>
<keyword evidence="5" id="KW-0460">Magnesium</keyword>
<reference evidence="11 12" key="1">
    <citation type="submission" date="2014-07" db="EMBL/GenBank/DDBJ databases">
        <title>Genome of Chryseobacterium vrystaatense LMG 22846.</title>
        <authorList>
            <person name="Pipes S.E."/>
            <person name="Stropko S.J."/>
            <person name="Newman J.D."/>
        </authorList>
    </citation>
    <scope>NUCLEOTIDE SEQUENCE [LARGE SCALE GENOMIC DNA]</scope>
    <source>
        <strain evidence="11 12">LMG 22846</strain>
    </source>
</reference>
<dbReference type="RefSeq" id="WP_034742326.1">
    <property type="nucleotide sequence ID" value="NZ_JPRI01000002.1"/>
</dbReference>